<comment type="catalytic activity">
    <reaction evidence="5">
        <text>adenine + H2O + H(+) = hypoxanthine + NH4(+)</text>
        <dbReference type="Rhea" id="RHEA:23688"/>
        <dbReference type="ChEBI" id="CHEBI:15377"/>
        <dbReference type="ChEBI" id="CHEBI:15378"/>
        <dbReference type="ChEBI" id="CHEBI:16708"/>
        <dbReference type="ChEBI" id="CHEBI:17368"/>
        <dbReference type="ChEBI" id="CHEBI:28938"/>
        <dbReference type="EC" id="3.5.4.2"/>
    </reaction>
</comment>
<feature type="active site" description="Proton donor" evidence="5">
    <location>
        <position position="201"/>
    </location>
</feature>
<dbReference type="Pfam" id="PF00962">
    <property type="entry name" value="A_deaminase"/>
    <property type="match status" value="1"/>
</dbReference>
<dbReference type="Gene3D" id="3.20.20.140">
    <property type="entry name" value="Metal-dependent hydrolases"/>
    <property type="match status" value="1"/>
</dbReference>
<dbReference type="SUPFAM" id="SSF51556">
    <property type="entry name" value="Metallo-dependent hydrolases"/>
    <property type="match status" value="1"/>
</dbReference>
<dbReference type="EC" id="3.5.4.2" evidence="5"/>
<evidence type="ECO:0000259" key="6">
    <source>
        <dbReference type="Pfam" id="PF00962"/>
    </source>
</evidence>
<evidence type="ECO:0000313" key="7">
    <source>
        <dbReference type="EMBL" id="CAJ71441.1"/>
    </source>
</evidence>
<dbReference type="InterPro" id="IPR006330">
    <property type="entry name" value="Ado/ade_deaminase"/>
</dbReference>
<dbReference type="GO" id="GO:0008270">
    <property type="term" value="F:zinc ion binding"/>
    <property type="evidence" value="ECO:0007669"/>
    <property type="project" value="UniProtKB-UniRule"/>
</dbReference>
<dbReference type="PANTHER" id="PTHR43114">
    <property type="entry name" value="ADENINE DEAMINASE"/>
    <property type="match status" value="1"/>
</dbReference>
<keyword evidence="3 5" id="KW-0862">Zinc</keyword>
<evidence type="ECO:0000256" key="5">
    <source>
        <dbReference type="HAMAP-Rule" id="MF_01962"/>
    </source>
</evidence>
<dbReference type="NCBIfam" id="NF006850">
    <property type="entry name" value="PRK09358.1-6"/>
    <property type="match status" value="1"/>
</dbReference>
<protein>
    <recommendedName>
        <fullName evidence="5">Adenine deaminase</fullName>
        <shortName evidence="5">ADE</shortName>
        <ecNumber evidence="5">3.5.4.2</ecNumber>
    </recommendedName>
    <alternativeName>
        <fullName evidence="5">Adenine aminohydrolase</fullName>
        <shortName evidence="5">AAH</shortName>
    </alternativeName>
</protein>
<comment type="similarity">
    <text evidence="5">Belongs to the metallo-dependent hydrolases superfamily. Adenosine and AMP deaminases family. Adenine deaminase type 2 subfamily.</text>
</comment>
<dbReference type="HAMAP" id="MF_01962">
    <property type="entry name" value="Adenine_deaminase"/>
    <property type="match status" value="1"/>
</dbReference>
<evidence type="ECO:0000256" key="3">
    <source>
        <dbReference type="ARBA" id="ARBA00022833"/>
    </source>
</evidence>
<dbReference type="NCBIfam" id="TIGR01430">
    <property type="entry name" value="aden_deam"/>
    <property type="match status" value="1"/>
</dbReference>
<dbReference type="InterPro" id="IPR028892">
    <property type="entry name" value="ADE"/>
</dbReference>
<dbReference type="InterPro" id="IPR001365">
    <property type="entry name" value="A_deaminase_dom"/>
</dbReference>
<evidence type="ECO:0000256" key="4">
    <source>
        <dbReference type="ARBA" id="ARBA00023080"/>
    </source>
</evidence>
<reference evidence="7" key="2">
    <citation type="submission" date="2006-01" db="EMBL/GenBank/DDBJ databases">
        <authorList>
            <person name="Genoscope"/>
        </authorList>
    </citation>
    <scope>NUCLEOTIDE SEQUENCE</scope>
</reference>
<dbReference type="CDD" id="cd01320">
    <property type="entry name" value="ADA"/>
    <property type="match status" value="1"/>
</dbReference>
<proteinExistence type="inferred from homology"/>
<dbReference type="InterPro" id="IPR032466">
    <property type="entry name" value="Metal_Hydrolase"/>
</dbReference>
<dbReference type="AlphaFoldDB" id="Q1PW46"/>
<feature type="binding site" evidence="5">
    <location>
        <position position="280"/>
    </location>
    <ligand>
        <name>substrate</name>
    </ligand>
</feature>
<dbReference type="PANTHER" id="PTHR43114:SF6">
    <property type="entry name" value="ADENINE DEAMINASE"/>
    <property type="match status" value="1"/>
</dbReference>
<dbReference type="EMBL" id="CT573073">
    <property type="protein sequence ID" value="CAJ71441.1"/>
    <property type="molecule type" value="Genomic_DNA"/>
</dbReference>
<evidence type="ECO:0000256" key="1">
    <source>
        <dbReference type="ARBA" id="ARBA00022723"/>
    </source>
</evidence>
<dbReference type="GO" id="GO:0000034">
    <property type="term" value="F:adenine deaminase activity"/>
    <property type="evidence" value="ECO:0007669"/>
    <property type="project" value="UniProtKB-UniRule"/>
</dbReference>
<feature type="domain" description="Adenosine deaminase" evidence="6">
    <location>
        <begin position="13"/>
        <end position="332"/>
    </location>
</feature>
<sequence length="353" mass="40561">MRKRMNEFICGMPKAELHVHIEGTLEPQLMVAIAERNKIKLPYKSVEDVRRAYTFEDLSSFLEIYYSGIQVLLTEQDFYEITWNYLKKASSQHIRHTEMFFDPQAHITRGISFESVFIGILGAMMDGEKKLGISARLIMCFQRCMSVASAMEALLLSLPYREWIIGVGLDSYEVGYPPKKFASVFARARQEGFLTVAHAGEEGPSEYIWQALHYLKALRIDHGTACIQDMQLVALLKAESIPLTVCPLSNIKLHIFDSLKMHPLKKMLDMGLHVTINSDDPAYFGGYINENLLAVQEALRLDHNDIYRLARNSFQATFQTAKEKMTLLKELDCFMLKHQPHLTEESFNYAFER</sequence>
<dbReference type="GO" id="GO:0009117">
    <property type="term" value="P:nucleotide metabolic process"/>
    <property type="evidence" value="ECO:0007669"/>
    <property type="project" value="UniProtKB-KW"/>
</dbReference>
<dbReference type="GO" id="GO:0043103">
    <property type="term" value="P:hypoxanthine salvage"/>
    <property type="evidence" value="ECO:0007669"/>
    <property type="project" value="UniProtKB-UniRule"/>
</dbReference>
<feature type="binding site" evidence="5">
    <location>
        <position position="198"/>
    </location>
    <ligand>
        <name>Zn(2+)</name>
        <dbReference type="ChEBI" id="CHEBI:29105"/>
        <note>catalytic</note>
    </ligand>
</feature>
<feature type="binding site" evidence="5">
    <location>
        <position position="279"/>
    </location>
    <ligand>
        <name>Zn(2+)</name>
        <dbReference type="ChEBI" id="CHEBI:29105"/>
        <note>catalytic</note>
    </ligand>
</feature>
<gene>
    <name evidence="7" type="primary">add</name>
    <name evidence="7" type="ORF">kustc0696</name>
</gene>
<feature type="site" description="Important for catalytic activity" evidence="5">
    <location>
        <position position="222"/>
    </location>
</feature>
<feature type="binding site" evidence="5">
    <location>
        <position position="20"/>
    </location>
    <ligand>
        <name>Zn(2+)</name>
        <dbReference type="ChEBI" id="CHEBI:29105"/>
        <note>catalytic</note>
    </ligand>
</feature>
<keyword evidence="4 5" id="KW-0546">Nucleotide metabolism</keyword>
<keyword evidence="2 5" id="KW-0378">Hydrolase</keyword>
<comment type="function">
    <text evidence="5">Catalyzes the hydrolytic deamination of adenine to hypoxanthine. Plays an important role in the purine salvage pathway and in nitrogen catabolism.</text>
</comment>
<accession>Q1PW46</accession>
<evidence type="ECO:0000256" key="2">
    <source>
        <dbReference type="ARBA" id="ARBA00022801"/>
    </source>
</evidence>
<name>Q1PW46_KUEST</name>
<dbReference type="GO" id="GO:0006146">
    <property type="term" value="P:adenine catabolic process"/>
    <property type="evidence" value="ECO:0007669"/>
    <property type="project" value="UniProtKB-UniRule"/>
</dbReference>
<reference evidence="7" key="1">
    <citation type="journal article" date="2006" name="Nature">
        <title>Deciphering the evolution and metabolism of an anammox bacterium from a community genome.</title>
        <authorList>
            <person name="Strous M."/>
            <person name="Pelletier E."/>
            <person name="Mangenot S."/>
            <person name="Rattei T."/>
            <person name="Lehner A."/>
            <person name="Taylor M.W."/>
            <person name="Horn M."/>
            <person name="Daims H."/>
            <person name="Bartol-Mavel D."/>
            <person name="Wincker P."/>
            <person name="Barbe V."/>
            <person name="Fonknechten N."/>
            <person name="Vallenet D."/>
            <person name="Segurens B."/>
            <person name="Schenowitz-Truong C."/>
            <person name="Medigue C."/>
            <person name="Collingro A."/>
            <person name="Snel B."/>
            <person name="Dutilh B.E."/>
            <person name="OpDenCamp H.J.M."/>
            <person name="vanDerDrift C."/>
            <person name="Cirpus I."/>
            <person name="vanDePas-Schoonen K.T."/>
            <person name="Harhangi H.R."/>
            <person name="vanNiftrik L."/>
            <person name="Schmid M."/>
            <person name="Keltjens J."/>
            <person name="vanDeVossenberg J."/>
            <person name="Kartal B."/>
            <person name="Meier H."/>
            <person name="Frishman D."/>
            <person name="Huynen M.A."/>
            <person name="Mewes H."/>
            <person name="Weissenbach J."/>
            <person name="Jetten M.S.M."/>
            <person name="Wagner M."/>
            <person name="LePaslier D."/>
        </authorList>
    </citation>
    <scope>NUCLEOTIDE SEQUENCE</scope>
</reference>
<comment type="cofactor">
    <cofactor evidence="5">
        <name>Zn(2+)</name>
        <dbReference type="ChEBI" id="CHEBI:29105"/>
    </cofactor>
    <text evidence="5">Binds 1 zinc ion per subunit.</text>
</comment>
<organism evidence="7">
    <name type="scientific">Kuenenia stuttgartiensis</name>
    <dbReference type="NCBI Taxonomy" id="174633"/>
    <lineage>
        <taxon>Bacteria</taxon>
        <taxon>Pseudomonadati</taxon>
        <taxon>Planctomycetota</taxon>
        <taxon>Candidatus Brocadiia</taxon>
        <taxon>Candidatus Brocadiales</taxon>
        <taxon>Candidatus Brocadiaceae</taxon>
        <taxon>Candidatus Kuenenia</taxon>
    </lineage>
</organism>
<feature type="binding site" evidence="5">
    <location>
        <position position="18"/>
    </location>
    <ligand>
        <name>Zn(2+)</name>
        <dbReference type="ChEBI" id="CHEBI:29105"/>
        <note>catalytic</note>
    </ligand>
</feature>
<keyword evidence="1 5" id="KW-0479">Metal-binding</keyword>
<dbReference type="GO" id="GO:0005829">
    <property type="term" value="C:cytosol"/>
    <property type="evidence" value="ECO:0007669"/>
    <property type="project" value="TreeGrafter"/>
</dbReference>